<dbReference type="PANTHER" id="PTHR13068:SF9">
    <property type="entry name" value="TRANSCRIPTION TERMINATION FACTOR MTERF5, CHLOROPLASTIC"/>
    <property type="match status" value="1"/>
</dbReference>
<feature type="non-terminal residue" evidence="4">
    <location>
        <position position="1"/>
    </location>
</feature>
<sequence length="674" mass="77031">MKTFSSIQPPHHFRCTRFFSHTATRTQLSLPAKVFFCQAKSGIDGSLNLKVVSPTLLAAEKEEAKAVLTLFLKKQGLSNVVAARTINKSDLFLDHLVSKLHSKHKAWYLAGRELTTLEIRDALIPYLESLFEEHGDILVNVVENYPNPPVKDKSSMPIPPSSPVLESKKLKAVSRVSELDPDGGNLRPHIVYLMELGMDIEQIRSIMRRFPSFAYYSLEGKIKPVVEFFLELGVPKENIPTILTKRPQLCGISLSENLKPTMKFLESLGVDKKQWPKVIYRFPALLTYSRQKVMESIDFLHELGLSEESIGKILTRCPNIVSYSVEDNLRPTAKYFRSLGVDVGILLFRCPQNFGLSIEANLKPVTEFFLERGYTLEEIGTMISRYGALYTFSLTENLIPKWDFFLTAGYPKSELVKFPQYFGYSLEERIKPRFAIMKKSGVKLLLNQVLSLSTSNFDEVLKKKMKKMKDAQMLLVGVLDLYLHVEGSWCLFKTIKCLLQFVHLVFFAFNYKTQRLIHINLFFKWTIEEGRFHIQLMHRPVIINCNGYYQPDSLNPGYLCIDFSIVYSSFLQKTLCHKSGFVLHYFTSWMRYRALLSNFCSCLKINLCSSVAFLPSSTNPIVTTFITSWKPKTVSILTLQLSNNFPSKIGSSMSILASLRTTLSHHTHKFNSGR</sequence>
<proteinExistence type="inferred from homology"/>
<dbReference type="STRING" id="157652.A0A371G0N5"/>
<evidence type="ECO:0000256" key="2">
    <source>
        <dbReference type="ARBA" id="ARBA00022472"/>
    </source>
</evidence>
<name>A0A371G0N5_MUCPR</name>
<dbReference type="Proteomes" id="UP000257109">
    <property type="component" value="Unassembled WGS sequence"/>
</dbReference>
<keyword evidence="2" id="KW-0804">Transcription</keyword>
<dbReference type="GO" id="GO:0006353">
    <property type="term" value="P:DNA-templated transcription termination"/>
    <property type="evidence" value="ECO:0007669"/>
    <property type="project" value="UniProtKB-KW"/>
</dbReference>
<dbReference type="PANTHER" id="PTHR13068">
    <property type="entry name" value="CGI-12 PROTEIN-RELATED"/>
    <property type="match status" value="1"/>
</dbReference>
<keyword evidence="3" id="KW-0809">Transit peptide</keyword>
<comment type="caution">
    <text evidence="4">The sequence shown here is derived from an EMBL/GenBank/DDBJ whole genome shotgun (WGS) entry which is preliminary data.</text>
</comment>
<dbReference type="OrthoDB" id="637682at2759"/>
<protein>
    <submittedName>
        <fullName evidence="4">Transcription termination factor MTERF5, chloroplastic</fullName>
    </submittedName>
</protein>
<dbReference type="EMBL" id="QJKJ01007148">
    <property type="protein sequence ID" value="RDX84117.1"/>
    <property type="molecule type" value="Genomic_DNA"/>
</dbReference>
<reference evidence="4" key="1">
    <citation type="submission" date="2018-05" db="EMBL/GenBank/DDBJ databases">
        <title>Draft genome of Mucuna pruriens seed.</title>
        <authorList>
            <person name="Nnadi N.E."/>
            <person name="Vos R."/>
            <person name="Hasami M.H."/>
            <person name="Devisetty U.K."/>
            <person name="Aguiy J.C."/>
        </authorList>
    </citation>
    <scope>NUCLEOTIDE SEQUENCE [LARGE SCALE GENOMIC DNA]</scope>
    <source>
        <strain evidence="4">JCA_2017</strain>
    </source>
</reference>
<dbReference type="FunFam" id="1.25.70.10:FF:000008">
    <property type="entry name" value="Transcription termination factor MTERF5 chloroplastic"/>
    <property type="match status" value="1"/>
</dbReference>
<organism evidence="4 5">
    <name type="scientific">Mucuna pruriens</name>
    <name type="common">Velvet bean</name>
    <name type="synonym">Dolichos pruriens</name>
    <dbReference type="NCBI Taxonomy" id="157652"/>
    <lineage>
        <taxon>Eukaryota</taxon>
        <taxon>Viridiplantae</taxon>
        <taxon>Streptophyta</taxon>
        <taxon>Embryophyta</taxon>
        <taxon>Tracheophyta</taxon>
        <taxon>Spermatophyta</taxon>
        <taxon>Magnoliopsida</taxon>
        <taxon>eudicotyledons</taxon>
        <taxon>Gunneridae</taxon>
        <taxon>Pentapetalae</taxon>
        <taxon>rosids</taxon>
        <taxon>fabids</taxon>
        <taxon>Fabales</taxon>
        <taxon>Fabaceae</taxon>
        <taxon>Papilionoideae</taxon>
        <taxon>50 kb inversion clade</taxon>
        <taxon>NPAAA clade</taxon>
        <taxon>indigoferoid/millettioid clade</taxon>
        <taxon>Phaseoleae</taxon>
        <taxon>Mucuna</taxon>
    </lineage>
</organism>
<dbReference type="SMART" id="SM00733">
    <property type="entry name" value="Mterf"/>
    <property type="match status" value="8"/>
</dbReference>
<dbReference type="AlphaFoldDB" id="A0A371G0N5"/>
<dbReference type="Gene3D" id="1.25.70.10">
    <property type="entry name" value="Transcription termination factor 3, mitochondrial"/>
    <property type="match status" value="1"/>
</dbReference>
<dbReference type="Pfam" id="PF02536">
    <property type="entry name" value="mTERF"/>
    <property type="match status" value="1"/>
</dbReference>
<dbReference type="GO" id="GO:0003676">
    <property type="term" value="F:nucleic acid binding"/>
    <property type="evidence" value="ECO:0007669"/>
    <property type="project" value="InterPro"/>
</dbReference>
<keyword evidence="5" id="KW-1185">Reference proteome</keyword>
<keyword evidence="2" id="KW-0805">Transcription regulation</keyword>
<evidence type="ECO:0000313" key="4">
    <source>
        <dbReference type="EMBL" id="RDX84117.1"/>
    </source>
</evidence>
<keyword evidence="2" id="KW-0806">Transcription termination</keyword>
<accession>A0A371G0N5</accession>
<evidence type="ECO:0000313" key="5">
    <source>
        <dbReference type="Proteomes" id="UP000257109"/>
    </source>
</evidence>
<dbReference type="InterPro" id="IPR003690">
    <property type="entry name" value="MTERF"/>
</dbReference>
<dbReference type="InterPro" id="IPR038538">
    <property type="entry name" value="MTERF_sf"/>
</dbReference>
<gene>
    <name evidence="4" type="primary">MTERF5</name>
    <name evidence="4" type="ORF">CR513_34886</name>
</gene>
<evidence type="ECO:0000256" key="3">
    <source>
        <dbReference type="ARBA" id="ARBA00022946"/>
    </source>
</evidence>
<comment type="similarity">
    <text evidence="1">Belongs to the mTERF family.</text>
</comment>
<evidence type="ECO:0000256" key="1">
    <source>
        <dbReference type="ARBA" id="ARBA00007692"/>
    </source>
</evidence>